<protein>
    <recommendedName>
        <fullName evidence="4">Lipoprotein</fullName>
    </recommendedName>
</protein>
<organism evidence="2 3">
    <name type="scientific">Treponema peruense</name>
    <dbReference type="NCBI Taxonomy" id="2787628"/>
    <lineage>
        <taxon>Bacteria</taxon>
        <taxon>Pseudomonadati</taxon>
        <taxon>Spirochaetota</taxon>
        <taxon>Spirochaetia</taxon>
        <taxon>Spirochaetales</taxon>
        <taxon>Treponemataceae</taxon>
        <taxon>Treponema</taxon>
    </lineage>
</organism>
<evidence type="ECO:0000256" key="1">
    <source>
        <dbReference type="SAM" id="SignalP"/>
    </source>
</evidence>
<keyword evidence="1" id="KW-0732">Signal</keyword>
<dbReference type="RefSeq" id="WP_198442451.1">
    <property type="nucleotide sequence ID" value="NZ_CBCSHE010000020.1"/>
</dbReference>
<dbReference type="KEGG" id="tper:IWA51_10955"/>
<feature type="signal peptide" evidence="1">
    <location>
        <begin position="1"/>
        <end position="22"/>
    </location>
</feature>
<feature type="chain" id="PRO_5032376198" description="Lipoprotein" evidence="1">
    <location>
        <begin position="23"/>
        <end position="158"/>
    </location>
</feature>
<name>A0A7T3V5A3_9SPIR</name>
<dbReference type="PROSITE" id="PS51257">
    <property type="entry name" value="PROKAR_LIPOPROTEIN"/>
    <property type="match status" value="1"/>
</dbReference>
<reference evidence="2 3" key="1">
    <citation type="submission" date="2020-11" db="EMBL/GenBank/DDBJ databases">
        <title>Treponema Peruensis nv. sp., first commensal Treponema isolated from human feces.</title>
        <authorList>
            <person name="Belkhou C."/>
            <person name="Raes J."/>
        </authorList>
    </citation>
    <scope>NUCLEOTIDE SEQUENCE [LARGE SCALE GENOMIC DNA]</scope>
    <source>
        <strain evidence="2 3">RCC2812</strain>
    </source>
</reference>
<evidence type="ECO:0008006" key="4">
    <source>
        <dbReference type="Google" id="ProtNLM"/>
    </source>
</evidence>
<evidence type="ECO:0000313" key="3">
    <source>
        <dbReference type="Proteomes" id="UP000595224"/>
    </source>
</evidence>
<proteinExistence type="predicted"/>
<dbReference type="Proteomes" id="UP000595224">
    <property type="component" value="Chromosome"/>
</dbReference>
<keyword evidence="3" id="KW-1185">Reference proteome</keyword>
<gene>
    <name evidence="2" type="ORF">IWA51_10955</name>
</gene>
<sequence>MQNKFSFFILTLLISVAAASCATTSASSKTGSAAAGSKNTIPTATIKMYDNCPQETRALKIETALMATIEGYRGMTEAIFTQMPSKKNICDVTEYIAACTSIKKALEDGKAVPCTLSFATTADGEGQVLDFSSEEKIIQTLSMMITAGIQQVYARYTF</sequence>
<dbReference type="AlphaFoldDB" id="A0A7T3V5A3"/>
<dbReference type="EMBL" id="CP064936">
    <property type="protein sequence ID" value="QQA00760.1"/>
    <property type="molecule type" value="Genomic_DNA"/>
</dbReference>
<accession>A0A7T3V5A3</accession>
<evidence type="ECO:0000313" key="2">
    <source>
        <dbReference type="EMBL" id="QQA00760.1"/>
    </source>
</evidence>